<dbReference type="GeneID" id="20652549"/>
<sequence>MGWCNRFVARHPELNLRSGAAAITRKYNRNHMEAAVEMYLAGKSMSEVTQRFPLLHQRTIRRRVLRVQRGEVDRRRGPRPLLEGQPEQELVAWILDMQCRGTRV</sequence>
<dbReference type="SMR" id="G4ZMY6"/>
<evidence type="ECO:0000313" key="4">
    <source>
        <dbReference type="EMBL" id="EGZ14757.1"/>
    </source>
</evidence>
<evidence type="ECO:0000313" key="3">
    <source>
        <dbReference type="EMBL" id="EGZ14709.1"/>
    </source>
</evidence>
<evidence type="ECO:0000259" key="2">
    <source>
        <dbReference type="PROSITE" id="PS51253"/>
    </source>
</evidence>
<accession>G4ZMY6</accession>
<protein>
    <recommendedName>
        <fullName evidence="2">HTH CENPB-type domain-containing protein</fullName>
    </recommendedName>
</protein>
<reference evidence="3" key="2">
    <citation type="submission" date="2011-09" db="EMBL/GenBank/DDBJ databases">
        <authorList>
            <consortium name="US DOE Joint Genome Institute (JGI-PGF)"/>
            <person name="Aerts A."/>
            <person name="Grimwood J."/>
            <person name="Schmutz J."/>
            <person name="Lucas S."/>
            <person name="Hammon N."/>
            <person name="Glavina del Rio T."/>
            <person name="Dalin E."/>
            <person name="Tice H."/>
            <person name="Pitluck S."/>
            <person name="Dehal P."/>
            <person name="Chapman J."/>
            <person name="Putman N.H."/>
            <person name="Salamov A.A."/>
            <person name="Terry A."/>
            <person name="Rokhsar D.S."/>
            <person name="Boore J.L."/>
            <person name="Tripathy S."/>
            <person name="Tyler B.M."/>
            <person name="Grigoriev I.V."/>
        </authorList>
    </citation>
    <scope>NUCLEOTIDE SEQUENCE</scope>
    <source>
        <strain evidence="3">P6497</strain>
    </source>
</reference>
<dbReference type="RefSeq" id="XP_009528506.1">
    <property type="nucleotide sequence ID" value="XM_009530211.1"/>
</dbReference>
<reference evidence="3 5" key="1">
    <citation type="journal article" date="2006" name="Science">
        <title>Phytophthora genome sequences uncover evolutionary origins and mechanisms of pathogenesis.</title>
        <authorList>
            <person name="Tyler B.M."/>
            <person name="Tripathy S."/>
            <person name="Zhang X."/>
            <person name="Dehal P."/>
            <person name="Jiang R.H."/>
            <person name="Aerts A."/>
            <person name="Arredondo F.D."/>
            <person name="Baxter L."/>
            <person name="Bensasson D."/>
            <person name="Beynon J.L."/>
            <person name="Chapman J."/>
            <person name="Damasceno C.M."/>
            <person name="Dorrance A.E."/>
            <person name="Dou D."/>
            <person name="Dickerman A.W."/>
            <person name="Dubchak I.L."/>
            <person name="Garbelotto M."/>
            <person name="Gijzen M."/>
            <person name="Gordon S.G."/>
            <person name="Govers F."/>
            <person name="Grunwald N.J."/>
            <person name="Huang W."/>
            <person name="Ivors K.L."/>
            <person name="Jones R.W."/>
            <person name="Kamoun S."/>
            <person name="Krampis K."/>
            <person name="Lamour K.H."/>
            <person name="Lee M.K."/>
            <person name="McDonald W.H."/>
            <person name="Medina M."/>
            <person name="Meijer H.J."/>
            <person name="Nordberg E.K."/>
            <person name="Maclean D.J."/>
            <person name="Ospina-Giraldo M.D."/>
            <person name="Morris P.F."/>
            <person name="Phuntumart V."/>
            <person name="Putnam N.H."/>
            <person name="Rash S."/>
            <person name="Rose J.K."/>
            <person name="Sakihama Y."/>
            <person name="Salamov A.A."/>
            <person name="Savidor A."/>
            <person name="Scheuring C.F."/>
            <person name="Smith B.M."/>
            <person name="Sobral B.W."/>
            <person name="Terry A."/>
            <person name="Torto-Alalibo T.A."/>
            <person name="Win J."/>
            <person name="Xu Z."/>
            <person name="Zhang H."/>
            <person name="Grigoriev I.V."/>
            <person name="Rokhsar D.S."/>
            <person name="Boore J.L."/>
        </authorList>
    </citation>
    <scope>NUCLEOTIDE SEQUENCE [LARGE SCALE GENOMIC DNA]</scope>
    <source>
        <strain evidence="3 5">P6497</strain>
    </source>
</reference>
<feature type="non-terminal residue" evidence="3">
    <location>
        <position position="104"/>
    </location>
</feature>
<dbReference type="InterPro" id="IPR006600">
    <property type="entry name" value="HTH_CenpB_DNA-bd_dom"/>
</dbReference>
<evidence type="ECO:0000256" key="1">
    <source>
        <dbReference type="ARBA" id="ARBA00023125"/>
    </source>
</evidence>
<dbReference type="GO" id="GO:0003677">
    <property type="term" value="F:DNA binding"/>
    <property type="evidence" value="ECO:0007669"/>
    <property type="project" value="UniProtKB-KW"/>
</dbReference>
<dbReference type="PROSITE" id="PS51253">
    <property type="entry name" value="HTH_CENPB"/>
    <property type="match status" value="1"/>
</dbReference>
<dbReference type="GeneID" id="20652554"/>
<gene>
    <name evidence="4" type="ORF">PHYSODRAFT_437137</name>
    <name evidence="3" type="ORF">PHYSODRAFT_437235</name>
</gene>
<organism evidence="5">
    <name type="scientific">Phytophthora sojae (strain P6497)</name>
    <name type="common">Soybean stem and root rot agent</name>
    <name type="synonym">Phytophthora megasperma f. sp. glycines</name>
    <dbReference type="NCBI Taxonomy" id="1094619"/>
    <lineage>
        <taxon>Eukaryota</taxon>
        <taxon>Sar</taxon>
        <taxon>Stramenopiles</taxon>
        <taxon>Oomycota</taxon>
        <taxon>Peronosporomycetes</taxon>
        <taxon>Peronosporales</taxon>
        <taxon>Peronosporaceae</taxon>
        <taxon>Phytophthora</taxon>
    </lineage>
</organism>
<dbReference type="RefSeq" id="XP_009528458.1">
    <property type="nucleotide sequence ID" value="XM_009530163.1"/>
</dbReference>
<proteinExistence type="predicted"/>
<dbReference type="Proteomes" id="UP000002640">
    <property type="component" value="Unassembled WGS sequence"/>
</dbReference>
<dbReference type="EMBL" id="JH159155">
    <property type="protein sequence ID" value="EGZ14757.1"/>
    <property type="molecule type" value="Genomic_DNA"/>
</dbReference>
<feature type="domain" description="HTH CENPB-type" evidence="2">
    <location>
        <begin position="1"/>
        <end position="17"/>
    </location>
</feature>
<name>G4ZMY6_PHYSP</name>
<keyword evidence="5" id="KW-1185">Reference proteome</keyword>
<dbReference type="AlphaFoldDB" id="G4ZMY6"/>
<keyword evidence="1" id="KW-0238">DNA-binding</keyword>
<evidence type="ECO:0000313" key="5">
    <source>
        <dbReference type="Proteomes" id="UP000002640"/>
    </source>
</evidence>
<dbReference type="InParanoid" id="G4ZMY6"/>
<dbReference type="KEGG" id="psoj:PHYSODRAFT_437137"/>
<dbReference type="EMBL" id="JH159155">
    <property type="protein sequence ID" value="EGZ14709.1"/>
    <property type="molecule type" value="Genomic_DNA"/>
</dbReference>
<dbReference type="KEGG" id="psoj:PHYSODRAFT_437235"/>
<dbReference type="OMA" id="TWILAMQ"/>